<dbReference type="Proteomes" id="UP000178880">
    <property type="component" value="Unassembled WGS sequence"/>
</dbReference>
<keyword evidence="2" id="KW-0472">Membrane</keyword>
<evidence type="ECO:0000256" key="1">
    <source>
        <dbReference type="SAM" id="MobiDB-lite"/>
    </source>
</evidence>
<gene>
    <name evidence="3" type="ORF">A2945_03390</name>
</gene>
<sequence length="1388" mass="141799">MRNLTSDNNLFVVFRTNVAIVFAVLACLLLTTYYLLLTPRLVFAAAGIPKVLNHQGRLLDSGGSLLGGSGTPYCFRFSMYDDAVVGAPDARLWPATTSSIMTAVVTRGIFNVGIGDTGAGGDLLDFDFESYDGVYLNVDVAARVGVACGGDDETFENLSPRQRIMSSGFAINANTLRGFSPAQNASGTQIPVLSSGTLILGGVDPQINATGTNTLTLQGNTNATGSIYFFSSANRITATGTLSIGGILQSANINQYLTTTSTPTFGGITLNGAGSFGNFTFGNATGTGNLEVVTLTTTGNASVGSAFDVAGVLQAGSSNINLTLATGFLDADALTITLSGSAGATSSNSGLQTVSDGLTLLKGCAADEILKWNNTTDVWECSTDAQGSTVPGSPAGGIQYNESGSFAASSTLVFSTTTRTLQLFGIASSTELRTASATVTTLYDAQGNKYSTSTGGSGDGSWTTSGEFVSLATSTNFVGIGATSTLAKVFIQSTSVGTTTLKLQGIQSQSANIFEVASSSGSVYFAIAPGGDVDMTGVLQAGSSNVNLTLGTGFIDAAAITLAPGTATTATSSVTGLEVASNGLTLVRGCSADQLLKWDSSALQWECQDDLASGGGGSIITQEGNATVVATTTSMDFLATDFVVTADGPQEADISIDYASSGITRKNQNESISGEWTFGGASTTVQNFNFTGATGTRFTVTDSGVALQVTNGISNFQGFTFTNATGTELSLTNGSGLLRALTLSSTAITFTNATGSGNVQVANLIATSFVSSTGITFTNATGSGRFQVGTGIFTVLVSSTGITFTNATGSGQIGAAIVSSTQLRAASATIALLFDAQGNQYSTSTGGGAPTVKNATSAASTPVGDTITSLLTVTITPSSASNEIWAVGNATMDANTANDQTIAISVHRTDCSGAQAGVIQRHFSTVATGLEVMSVQGVDNPGTTSATTYVLCAQETGASAAATNVVDMEITVMEVNIGADVAEMYGTNDASISLGDIVAIDPDLEAGVKKTSGAYDPHVIGIVSTRPSILMGGGERTGASAVPVALTGRVPVRVNAEGGSIVPGDYLVPSSVPGIAMKATRPGMVVGQAMTFFDGEDAGTVVAFVKNGYFDGRDVFENIDDVRTSISGAVQEFVALAAQTGRMLVQLMIDKIVASVATIGELFTKTITILPGGNIIVPEGENQMSGSSVIGIGAGELFIPNTLVTSSSKIFVTPTSQTDIPIAVTRKEDGRGFGVGLARPATVLIPFDWLIIGSYRPEGVGDAVGEQVGLQSAPAVTVAEPMPEPQPMPLLEGNRSSDIENVNNEGNGSGDMGNERAETANNDTEESIEKEANTGSTMTRHSTEEMASDESMENVDPEITGTDTSDQDVEIATETVDAPQENIETSME</sequence>
<protein>
    <submittedName>
        <fullName evidence="3">Uncharacterized protein</fullName>
    </submittedName>
</protein>
<organism evidence="3 4">
    <name type="scientific">Candidatus Liptonbacteria bacterium RIFCSPLOWO2_01_FULL_52_25</name>
    <dbReference type="NCBI Taxonomy" id="1798650"/>
    <lineage>
        <taxon>Bacteria</taxon>
        <taxon>Candidatus Liptoniibacteriota</taxon>
    </lineage>
</organism>
<evidence type="ECO:0000313" key="4">
    <source>
        <dbReference type="Proteomes" id="UP000178880"/>
    </source>
</evidence>
<dbReference type="PROSITE" id="PS51257">
    <property type="entry name" value="PROKAR_LIPOPROTEIN"/>
    <property type="match status" value="1"/>
</dbReference>
<keyword evidence="2" id="KW-0812">Transmembrane</keyword>
<feature type="transmembrane region" description="Helical" evidence="2">
    <location>
        <begin position="12"/>
        <end position="36"/>
    </location>
</feature>
<reference evidence="3 4" key="1">
    <citation type="journal article" date="2016" name="Nat. Commun.">
        <title>Thousands of microbial genomes shed light on interconnected biogeochemical processes in an aquifer system.</title>
        <authorList>
            <person name="Anantharaman K."/>
            <person name="Brown C.T."/>
            <person name="Hug L.A."/>
            <person name="Sharon I."/>
            <person name="Castelle C.J."/>
            <person name="Probst A.J."/>
            <person name="Thomas B.C."/>
            <person name="Singh A."/>
            <person name="Wilkins M.J."/>
            <person name="Karaoz U."/>
            <person name="Brodie E.L."/>
            <person name="Williams K.H."/>
            <person name="Hubbard S.S."/>
            <person name="Banfield J.F."/>
        </authorList>
    </citation>
    <scope>NUCLEOTIDE SEQUENCE [LARGE SCALE GENOMIC DNA]</scope>
</reference>
<keyword evidence="2" id="KW-1133">Transmembrane helix</keyword>
<name>A0A1G2CG59_9BACT</name>
<feature type="region of interest" description="Disordered" evidence="1">
    <location>
        <begin position="1279"/>
        <end position="1388"/>
    </location>
</feature>
<feature type="compositionally biased region" description="Polar residues" evidence="1">
    <location>
        <begin position="1294"/>
        <end position="1306"/>
    </location>
</feature>
<feature type="compositionally biased region" description="Acidic residues" evidence="1">
    <location>
        <begin position="1346"/>
        <end position="1356"/>
    </location>
</feature>
<dbReference type="EMBL" id="MHLA01000001">
    <property type="protein sequence ID" value="OGZ00366.1"/>
    <property type="molecule type" value="Genomic_DNA"/>
</dbReference>
<dbReference type="Gene3D" id="2.40.300.10">
    <property type="entry name" value="Head decoration protein D"/>
    <property type="match status" value="1"/>
</dbReference>
<evidence type="ECO:0000313" key="3">
    <source>
        <dbReference type="EMBL" id="OGZ00366.1"/>
    </source>
</evidence>
<proteinExistence type="predicted"/>
<accession>A0A1G2CG59</accession>
<comment type="caution">
    <text evidence="3">The sequence shown here is derived from an EMBL/GenBank/DDBJ whole genome shotgun (WGS) entry which is preliminary data.</text>
</comment>
<evidence type="ECO:0000256" key="2">
    <source>
        <dbReference type="SAM" id="Phobius"/>
    </source>
</evidence>